<evidence type="ECO:0000313" key="3">
    <source>
        <dbReference type="WBParaSite" id="SMTH1_27190.1"/>
    </source>
</evidence>
<reference evidence="3" key="1">
    <citation type="submission" date="2023-11" db="UniProtKB">
        <authorList>
            <consortium name="WormBaseParasite"/>
        </authorList>
    </citation>
    <scope>IDENTIFICATION</scope>
</reference>
<accession>A0AA85B4L4</accession>
<dbReference type="Proteomes" id="UP000050791">
    <property type="component" value="Unassembled WGS sequence"/>
</dbReference>
<protein>
    <submittedName>
        <fullName evidence="3">Uncharacterized protein</fullName>
    </submittedName>
</protein>
<evidence type="ECO:0000313" key="2">
    <source>
        <dbReference type="Proteomes" id="UP000050791"/>
    </source>
</evidence>
<dbReference type="WBParaSite" id="SMTH1_27190.1">
    <property type="protein sequence ID" value="SMTH1_27190.1"/>
    <property type="gene ID" value="SMTH1_27190"/>
</dbReference>
<sequence length="1444" mass="164312">MVLTASTSKDFVATSTVDGGITVWDLSYFNRRSLEFNLVDVLNASIVTTTTASEMITKSQLQVHSGCLLVSNSSTMKFINLPQLPKIHHLILGCCLPYSVYNKLHSCMHTMSTTNKFENVKNNNFKKYQLCLIIIELTPLNSEQVMWIADSTFSSSTTTTTPFSPFSPKSIFPNQFNIHSIPIDLVKFLPSIGYDHNNNDDDTIEYEELGDIDDNENETDNDDYEDDFDEESSDKLSSVHINNIITDSAPKDNISTSSVNSKLIENDFYTYIGLSSVVEEFVNLKATTDCYHTSSSNKLQLKKISASSSSNLSSSIKHIENKRSNMNETTSSFLCSDYSENKNGKSGCVENLPKLVGVIPLSVTADSTNNDLENPNFRILQISPLPLQTISFNNGNSAYSQGILVCCGLSRSLSHVELHHKTTTDNQSIEDGDLFLFGYNENDCILPNSVGYHLVIDETPLLHIKLPDHYCPVQMDVVSSTNDLHVCSLNTLYPSVKLQYECGQSCVVVNNTTSTTTTNNNLKFTIDSPLITIGTYDLSFCCFILTVYNSLLQINVYKNLLCYAQIIISNPILSVNEDKNNNEINNNNMYCNIQFDTFTYCTGLENICLGTVNGEMYIYQLHNHELFKYDMNKQKRIHLYNSILPIHKQYDESSDEKIELFFPIHNHNSSHSNNSYSLNDLYAYYNCPLEQYSLIQVNFPNQIGWYEVELFPLLSSSTIKTTNEETFIHNNNTIQILSKLVTRYIQLEKESFKKSKLTNDILYNISVMLKCATLAVQLSLSSNISTHLWEFNTKNWYDYQNLIKQNINKSNMNSMNKNIIHNDHVILNSQNILSEYLLEISLPRVYLISHFIFHSTLKQYDKVQNQSNVYITLLRKNISSNNPVSFIHNPSKTSTNADCNEFHHVSSVLDHSLVVHDLNAPFIDNEYDCTHSSEYKSQTSDDNIDFNNALLSNYLKIPGRVYHMPTESIISSERLRELNANIIAGPYLLSDFLSMNDRCSNIPMTSSELIKSRSRLFSVHIKIVDAKNETSSNLDCQSLLHIHQFNTTCYCYDHPAPPNDFVNETPSSSSLSTDQLTTVNDIDNDFNGRTSLKSCKMHTILHERAQLLAILRSMKLHEDCFNFLSSTDGTCNHSSNNNHNKWRDFLTQNSYHHNSNFSSIILDILNWVVLMYLHELELSCDIVANLLNLAANNYEMLIENVIVHGDRECVQLGTKLLFSLLKLEFVFLKYCSSNNSSYKKPMVFHVLRNCLAADSKTTTGNNNNNSSNSKFIRWLLICQTSAGCETLFSLLDFIISYSFDEYRNNLNDLKVKLLLQNNLMTLLNTVSLFMRISIVYTRSECLQSTNNSNNNNKYQKSFHSTIPSSSNNNNTNTYSNSNHNMNLNYENIKNCYSINKDVMNFNGIFTPKNYITFISDSKFNDTIDLAQNTKLIETSNHLQNDDNT</sequence>
<name>A0AA85B4L4_9TREM</name>
<dbReference type="InterPro" id="IPR019775">
    <property type="entry name" value="WD40_repeat_CS"/>
</dbReference>
<feature type="compositionally biased region" description="Acidic residues" evidence="1">
    <location>
        <begin position="209"/>
        <end position="232"/>
    </location>
</feature>
<feature type="region of interest" description="Disordered" evidence="1">
    <location>
        <begin position="209"/>
        <end position="234"/>
    </location>
</feature>
<proteinExistence type="predicted"/>
<dbReference type="PROSITE" id="PS00678">
    <property type="entry name" value="WD_REPEATS_1"/>
    <property type="match status" value="1"/>
</dbReference>
<evidence type="ECO:0000256" key="1">
    <source>
        <dbReference type="SAM" id="MobiDB-lite"/>
    </source>
</evidence>
<organism evidence="2 3">
    <name type="scientific">Schistosoma mattheei</name>
    <dbReference type="NCBI Taxonomy" id="31246"/>
    <lineage>
        <taxon>Eukaryota</taxon>
        <taxon>Metazoa</taxon>
        <taxon>Spiralia</taxon>
        <taxon>Lophotrochozoa</taxon>
        <taxon>Platyhelminthes</taxon>
        <taxon>Trematoda</taxon>
        <taxon>Digenea</taxon>
        <taxon>Strigeidida</taxon>
        <taxon>Schistosomatoidea</taxon>
        <taxon>Schistosomatidae</taxon>
        <taxon>Schistosoma</taxon>
    </lineage>
</organism>